<dbReference type="SUPFAM" id="SSF54060">
    <property type="entry name" value="His-Me finger endonucleases"/>
    <property type="match status" value="1"/>
</dbReference>
<dbReference type="InterPro" id="IPR002145">
    <property type="entry name" value="CopG"/>
</dbReference>
<dbReference type="AlphaFoldDB" id="A0A285N4G6"/>
<dbReference type="InterPro" id="IPR010985">
    <property type="entry name" value="Ribbon_hlx_hlx"/>
</dbReference>
<dbReference type="RefSeq" id="WP_096999633.1">
    <property type="nucleotide sequence ID" value="NZ_OBEI01000001.1"/>
</dbReference>
<reference evidence="4" key="1">
    <citation type="submission" date="2017-09" db="EMBL/GenBank/DDBJ databases">
        <authorList>
            <person name="Varghese N."/>
            <person name="Submissions S."/>
        </authorList>
    </citation>
    <scope>NUCLEOTIDE SEQUENCE [LARGE SCALE GENOMIC DNA]</scope>
    <source>
        <strain evidence="4">DSM 15103</strain>
    </source>
</reference>
<evidence type="ECO:0000313" key="3">
    <source>
        <dbReference type="EMBL" id="SNZ03717.1"/>
    </source>
</evidence>
<dbReference type="Proteomes" id="UP000219036">
    <property type="component" value="Unassembled WGS sequence"/>
</dbReference>
<dbReference type="GO" id="GO:0006355">
    <property type="term" value="P:regulation of DNA-templated transcription"/>
    <property type="evidence" value="ECO:0007669"/>
    <property type="project" value="InterPro"/>
</dbReference>
<dbReference type="Gene3D" id="3.90.75.20">
    <property type="match status" value="1"/>
</dbReference>
<accession>A0A285N4G6</accession>
<feature type="domain" description="Ribbon-helix-helix protein CopG" evidence="1">
    <location>
        <begin position="128"/>
        <end position="166"/>
    </location>
</feature>
<keyword evidence="4" id="KW-1185">Reference proteome</keyword>
<evidence type="ECO:0000313" key="4">
    <source>
        <dbReference type="Proteomes" id="UP000219036"/>
    </source>
</evidence>
<dbReference type="SUPFAM" id="SSF47598">
    <property type="entry name" value="Ribbon-helix-helix"/>
    <property type="match status" value="1"/>
</dbReference>
<protein>
    <submittedName>
        <fullName evidence="3">CopG-like RHH_1 or ribbon-helix-helix domain-containing protein, RHH_5</fullName>
    </submittedName>
</protein>
<gene>
    <name evidence="3" type="ORF">SAMN06265182_0453</name>
</gene>
<organism evidence="3 4">
    <name type="scientific">Persephonella hydrogeniphila</name>
    <dbReference type="NCBI Taxonomy" id="198703"/>
    <lineage>
        <taxon>Bacteria</taxon>
        <taxon>Pseudomonadati</taxon>
        <taxon>Aquificota</taxon>
        <taxon>Aquificia</taxon>
        <taxon>Aquificales</taxon>
        <taxon>Hydrogenothermaceae</taxon>
        <taxon>Persephonella</taxon>
    </lineage>
</organism>
<dbReference type="InterPro" id="IPR044925">
    <property type="entry name" value="His-Me_finger_sf"/>
</dbReference>
<feature type="domain" description="HNH nuclease" evidence="2">
    <location>
        <begin position="73"/>
        <end position="111"/>
    </location>
</feature>
<dbReference type="Pfam" id="PF13392">
    <property type="entry name" value="HNH_3"/>
    <property type="match status" value="1"/>
</dbReference>
<proteinExistence type="predicted"/>
<dbReference type="EMBL" id="OBEI01000001">
    <property type="protein sequence ID" value="SNZ03717.1"/>
    <property type="molecule type" value="Genomic_DNA"/>
</dbReference>
<dbReference type="InterPro" id="IPR003615">
    <property type="entry name" value="HNH_nuc"/>
</dbReference>
<sequence>MKGKFIYRFDGEILKQIEDFPDYAISNKGFVYRGLKYGLLPDSYKQFRMKTFKNKKGFHTIQLSNRGKKKLFYVHRLVGEYFVENKEGKKYLVHIDGNKDNNSADNLKWVSSIRKEKKLKKTDKRDILTVSINPEVKEKLFEIAEKKGKTVSSMVEELLKRYLEEEE</sequence>
<name>A0A285N4G6_9AQUI</name>
<evidence type="ECO:0000259" key="2">
    <source>
        <dbReference type="Pfam" id="PF13392"/>
    </source>
</evidence>
<dbReference type="Pfam" id="PF01402">
    <property type="entry name" value="RHH_1"/>
    <property type="match status" value="1"/>
</dbReference>
<evidence type="ECO:0000259" key="1">
    <source>
        <dbReference type="Pfam" id="PF01402"/>
    </source>
</evidence>
<dbReference type="OrthoDB" id="6631788at2"/>